<keyword evidence="1" id="KW-0812">Transmembrane</keyword>
<evidence type="ECO:0000256" key="1">
    <source>
        <dbReference type="SAM" id="Phobius"/>
    </source>
</evidence>
<feature type="transmembrane region" description="Helical" evidence="1">
    <location>
        <begin position="29"/>
        <end position="53"/>
    </location>
</feature>
<dbReference type="Proteomes" id="UP001203297">
    <property type="component" value="Unassembled WGS sequence"/>
</dbReference>
<protein>
    <submittedName>
        <fullName evidence="2">Uncharacterized protein</fullName>
    </submittedName>
</protein>
<organism evidence="2 3">
    <name type="scientific">Multifurca ochricompacta</name>
    <dbReference type="NCBI Taxonomy" id="376703"/>
    <lineage>
        <taxon>Eukaryota</taxon>
        <taxon>Fungi</taxon>
        <taxon>Dikarya</taxon>
        <taxon>Basidiomycota</taxon>
        <taxon>Agaricomycotina</taxon>
        <taxon>Agaricomycetes</taxon>
        <taxon>Russulales</taxon>
        <taxon>Russulaceae</taxon>
        <taxon>Multifurca</taxon>
    </lineage>
</organism>
<proteinExistence type="predicted"/>
<reference evidence="2" key="1">
    <citation type="journal article" date="2022" name="New Phytol.">
        <title>Evolutionary transition to the ectomycorrhizal habit in the genomes of a hyperdiverse lineage of mushroom-forming fungi.</title>
        <authorList>
            <person name="Looney B."/>
            <person name="Miyauchi S."/>
            <person name="Morin E."/>
            <person name="Drula E."/>
            <person name="Courty P.E."/>
            <person name="Kohler A."/>
            <person name="Kuo A."/>
            <person name="LaButti K."/>
            <person name="Pangilinan J."/>
            <person name="Lipzen A."/>
            <person name="Riley R."/>
            <person name="Andreopoulos W."/>
            <person name="He G."/>
            <person name="Johnson J."/>
            <person name="Nolan M."/>
            <person name="Tritt A."/>
            <person name="Barry K.W."/>
            <person name="Grigoriev I.V."/>
            <person name="Nagy L.G."/>
            <person name="Hibbett D."/>
            <person name="Henrissat B."/>
            <person name="Matheny P.B."/>
            <person name="Labbe J."/>
            <person name="Martin F.M."/>
        </authorList>
    </citation>
    <scope>NUCLEOTIDE SEQUENCE</scope>
    <source>
        <strain evidence="2">BPL690</strain>
    </source>
</reference>
<keyword evidence="1" id="KW-0472">Membrane</keyword>
<evidence type="ECO:0000313" key="2">
    <source>
        <dbReference type="EMBL" id="KAI0293489.1"/>
    </source>
</evidence>
<dbReference type="EMBL" id="WTXG01000095">
    <property type="protein sequence ID" value="KAI0293489.1"/>
    <property type="molecule type" value="Genomic_DNA"/>
</dbReference>
<keyword evidence="3" id="KW-1185">Reference proteome</keyword>
<gene>
    <name evidence="2" type="ORF">B0F90DRAFT_1399995</name>
</gene>
<name>A0AAD4LXM0_9AGAM</name>
<comment type="caution">
    <text evidence="2">The sequence shown here is derived from an EMBL/GenBank/DDBJ whole genome shotgun (WGS) entry which is preliminary data.</text>
</comment>
<dbReference type="AlphaFoldDB" id="A0AAD4LXM0"/>
<sequence>MRRPWIFYRWSGQVYQFYRRGRPSNSLALAFYITFLCIYYLPARVMMLIAVYGSSFRGIFIARFHKVSFGRWWAFSSWTNDTWPCLFIHSLLSCVSGRASSLSTTGTGPLSFLSGQQTDQKETLHLIRRLGKGSLNLIFSVCVPSYDGHCCPFFFWKMRHMVTVTTFIDLLIFFPIPSCL</sequence>
<evidence type="ECO:0000313" key="3">
    <source>
        <dbReference type="Proteomes" id="UP001203297"/>
    </source>
</evidence>
<accession>A0AAD4LXM0</accession>
<keyword evidence="1" id="KW-1133">Transmembrane helix</keyword>